<gene>
    <name evidence="1" type="ORF">PsorP6_012363</name>
</gene>
<protein>
    <submittedName>
        <fullName evidence="1">Uncharacterized protein</fullName>
    </submittedName>
</protein>
<proteinExistence type="predicted"/>
<sequence>MQEKAQRAEMRQLVYQKKREEAKHEAMNKEDIKHKKLSADKISLYHMVQRQVKRELRKVRNKFLTLVHAMI</sequence>
<dbReference type="Proteomes" id="UP001163321">
    <property type="component" value="Chromosome 13"/>
</dbReference>
<organism evidence="1 2">
    <name type="scientific">Peronosclerospora sorghi</name>
    <dbReference type="NCBI Taxonomy" id="230839"/>
    <lineage>
        <taxon>Eukaryota</taxon>
        <taxon>Sar</taxon>
        <taxon>Stramenopiles</taxon>
        <taxon>Oomycota</taxon>
        <taxon>Peronosporomycetes</taxon>
        <taxon>Peronosporales</taxon>
        <taxon>Peronosporaceae</taxon>
        <taxon>Peronosclerospora</taxon>
    </lineage>
</organism>
<keyword evidence="2" id="KW-1185">Reference proteome</keyword>
<reference evidence="1 2" key="1">
    <citation type="journal article" date="2022" name="bioRxiv">
        <title>The genome of the oomycete Peronosclerospora sorghi, a cosmopolitan pathogen of maize and sorghum, is inflated with dispersed pseudogenes.</title>
        <authorList>
            <person name="Fletcher K."/>
            <person name="Martin F."/>
            <person name="Isakeit T."/>
            <person name="Cavanaugh K."/>
            <person name="Magill C."/>
            <person name="Michelmore R."/>
        </authorList>
    </citation>
    <scope>NUCLEOTIDE SEQUENCE [LARGE SCALE GENOMIC DNA]</scope>
    <source>
        <strain evidence="1">P6</strain>
    </source>
</reference>
<dbReference type="EMBL" id="CM047592">
    <property type="protein sequence ID" value="KAI9917138.1"/>
    <property type="molecule type" value="Genomic_DNA"/>
</dbReference>
<evidence type="ECO:0000313" key="1">
    <source>
        <dbReference type="EMBL" id="KAI9917138.1"/>
    </source>
</evidence>
<accession>A0ACC0WE92</accession>
<name>A0ACC0WE92_9STRA</name>
<evidence type="ECO:0000313" key="2">
    <source>
        <dbReference type="Proteomes" id="UP001163321"/>
    </source>
</evidence>
<comment type="caution">
    <text evidence="1">The sequence shown here is derived from an EMBL/GenBank/DDBJ whole genome shotgun (WGS) entry which is preliminary data.</text>
</comment>